<protein>
    <submittedName>
        <fullName evidence="2">LysR family transcriptional regulator</fullName>
    </submittedName>
</protein>
<evidence type="ECO:0000313" key="3">
    <source>
        <dbReference type="Proteomes" id="UP000291130"/>
    </source>
</evidence>
<proteinExistence type="predicted"/>
<dbReference type="InterPro" id="IPR000847">
    <property type="entry name" value="LysR_HTH_N"/>
</dbReference>
<dbReference type="Gene3D" id="1.10.10.10">
    <property type="entry name" value="Winged helix-like DNA-binding domain superfamily/Winged helix DNA-binding domain"/>
    <property type="match status" value="1"/>
</dbReference>
<dbReference type="InterPro" id="IPR036390">
    <property type="entry name" value="WH_DNA-bd_sf"/>
</dbReference>
<evidence type="ECO:0000259" key="1">
    <source>
        <dbReference type="PROSITE" id="PS50931"/>
    </source>
</evidence>
<sequence length="51" mass="5799">MIDLNEWYVYLRVVEHGGFAAAGRILGMPKSTVSHKVSNLEERLDFRECGC</sequence>
<name>A0A411MLE3_9PSED</name>
<dbReference type="PROSITE" id="PS50931">
    <property type="entry name" value="HTH_LYSR"/>
    <property type="match status" value="1"/>
</dbReference>
<dbReference type="KEGG" id="ptk:EXN22_18710"/>
<dbReference type="EMBL" id="CP035952">
    <property type="protein sequence ID" value="QBF27619.1"/>
    <property type="molecule type" value="Genomic_DNA"/>
</dbReference>
<reference evidence="2 3" key="1">
    <citation type="submission" date="2019-02" db="EMBL/GenBank/DDBJ databases">
        <title>Complete genome sequence of Pseudomonas sp. SNU WT1 isolated from rainbow trout.</title>
        <authorList>
            <person name="Oh W.T."/>
            <person name="Park S.C."/>
        </authorList>
    </citation>
    <scope>NUCLEOTIDE SEQUENCE [LARGE SCALE GENOMIC DNA]</scope>
    <source>
        <strain evidence="2 3">SNU WT1</strain>
    </source>
</reference>
<keyword evidence="3" id="KW-1185">Reference proteome</keyword>
<evidence type="ECO:0000313" key="2">
    <source>
        <dbReference type="EMBL" id="QBF27619.1"/>
    </source>
</evidence>
<dbReference type="GO" id="GO:0003700">
    <property type="term" value="F:DNA-binding transcription factor activity"/>
    <property type="evidence" value="ECO:0007669"/>
    <property type="project" value="InterPro"/>
</dbReference>
<dbReference type="Proteomes" id="UP000291130">
    <property type="component" value="Chromosome"/>
</dbReference>
<gene>
    <name evidence="2" type="ORF">EXN22_18710</name>
</gene>
<dbReference type="SUPFAM" id="SSF46785">
    <property type="entry name" value="Winged helix' DNA-binding domain"/>
    <property type="match status" value="1"/>
</dbReference>
<organism evidence="2 3">
    <name type="scientific">Pseudomonas tructae</name>
    <dbReference type="NCBI Taxonomy" id="2518644"/>
    <lineage>
        <taxon>Bacteria</taxon>
        <taxon>Pseudomonadati</taxon>
        <taxon>Pseudomonadota</taxon>
        <taxon>Gammaproteobacteria</taxon>
        <taxon>Pseudomonadales</taxon>
        <taxon>Pseudomonadaceae</taxon>
        <taxon>Pseudomonas</taxon>
    </lineage>
</organism>
<dbReference type="AlphaFoldDB" id="A0A411MLE3"/>
<accession>A0A411MLE3</accession>
<feature type="domain" description="HTH lysR-type" evidence="1">
    <location>
        <begin position="2"/>
        <end position="45"/>
    </location>
</feature>
<dbReference type="InterPro" id="IPR036388">
    <property type="entry name" value="WH-like_DNA-bd_sf"/>
</dbReference>
<dbReference type="OrthoDB" id="9786526at2"/>
<dbReference type="Pfam" id="PF00126">
    <property type="entry name" value="HTH_1"/>
    <property type="match status" value="1"/>
</dbReference>